<sequence>MDKDDLFNVQESLQSPEEELKKQNDKKKMKVEIYISEGVYEQLRGYKQLKQSNIQNNFIIPTPLKQANVNRFAELNQQSIDNGHKLRNIKLNKESIDGLIKQYREQEQQKLKQGEKKTEVSQFEENNTQQNPKQLIFRAMKNFIPNTQSQIQSDLFTREDYYDKNVLNRITQIFNF</sequence>
<keyword evidence="3" id="KW-1185">Reference proteome</keyword>
<dbReference type="EMBL" id="CAJJDP010000021">
    <property type="protein sequence ID" value="CAD8148926.1"/>
    <property type="molecule type" value="Genomic_DNA"/>
</dbReference>
<feature type="compositionally biased region" description="Basic and acidic residues" evidence="1">
    <location>
        <begin position="107"/>
        <end position="119"/>
    </location>
</feature>
<feature type="region of interest" description="Disordered" evidence="1">
    <location>
        <begin position="1"/>
        <end position="26"/>
    </location>
</feature>
<dbReference type="AlphaFoldDB" id="A0A8S1TC92"/>
<name>A0A8S1TC92_PAROT</name>
<accession>A0A8S1TC92</accession>
<evidence type="ECO:0000256" key="1">
    <source>
        <dbReference type="SAM" id="MobiDB-lite"/>
    </source>
</evidence>
<gene>
    <name evidence="2" type="ORF">POCTA_138.1.T0210369</name>
</gene>
<evidence type="ECO:0000313" key="2">
    <source>
        <dbReference type="EMBL" id="CAD8148926.1"/>
    </source>
</evidence>
<evidence type="ECO:0000313" key="3">
    <source>
        <dbReference type="Proteomes" id="UP000683925"/>
    </source>
</evidence>
<dbReference type="OrthoDB" id="301707at2759"/>
<reference evidence="2" key="1">
    <citation type="submission" date="2021-01" db="EMBL/GenBank/DDBJ databases">
        <authorList>
            <consortium name="Genoscope - CEA"/>
            <person name="William W."/>
        </authorList>
    </citation>
    <scope>NUCLEOTIDE SEQUENCE</scope>
</reference>
<dbReference type="Proteomes" id="UP000683925">
    <property type="component" value="Unassembled WGS sequence"/>
</dbReference>
<dbReference type="OMA" id="QSIDNGH"/>
<feature type="region of interest" description="Disordered" evidence="1">
    <location>
        <begin position="107"/>
        <end position="128"/>
    </location>
</feature>
<protein>
    <submittedName>
        <fullName evidence="2">Uncharacterized protein</fullName>
    </submittedName>
</protein>
<proteinExistence type="predicted"/>
<comment type="caution">
    <text evidence="2">The sequence shown here is derived from an EMBL/GenBank/DDBJ whole genome shotgun (WGS) entry which is preliminary data.</text>
</comment>
<organism evidence="2 3">
    <name type="scientific">Paramecium octaurelia</name>
    <dbReference type="NCBI Taxonomy" id="43137"/>
    <lineage>
        <taxon>Eukaryota</taxon>
        <taxon>Sar</taxon>
        <taxon>Alveolata</taxon>
        <taxon>Ciliophora</taxon>
        <taxon>Intramacronucleata</taxon>
        <taxon>Oligohymenophorea</taxon>
        <taxon>Peniculida</taxon>
        <taxon>Parameciidae</taxon>
        <taxon>Paramecium</taxon>
    </lineage>
</organism>